<dbReference type="EMBL" id="HBUE01174618">
    <property type="protein sequence ID" value="CAG6516997.1"/>
    <property type="molecule type" value="Transcribed_RNA"/>
</dbReference>
<feature type="compositionally biased region" description="Polar residues" evidence="1">
    <location>
        <begin position="14"/>
        <end position="26"/>
    </location>
</feature>
<dbReference type="EMBL" id="HBUE01057639">
    <property type="protein sequence ID" value="CAG6467168.1"/>
    <property type="molecule type" value="Transcribed_RNA"/>
</dbReference>
<reference evidence="2" key="1">
    <citation type="submission" date="2021-05" db="EMBL/GenBank/DDBJ databases">
        <authorList>
            <person name="Alioto T."/>
            <person name="Alioto T."/>
            <person name="Gomez Garrido J."/>
        </authorList>
    </citation>
    <scope>NUCLEOTIDE SEQUENCE</scope>
</reference>
<dbReference type="EMBL" id="HBUE01174619">
    <property type="protein sequence ID" value="CAG6517000.1"/>
    <property type="molecule type" value="Transcribed_RNA"/>
</dbReference>
<feature type="compositionally biased region" description="Basic residues" evidence="1">
    <location>
        <begin position="105"/>
        <end position="116"/>
    </location>
</feature>
<dbReference type="EMBL" id="HBUE01280134">
    <property type="protein sequence ID" value="CAG6568518.1"/>
    <property type="molecule type" value="Transcribed_RNA"/>
</dbReference>
<protein>
    <submittedName>
        <fullName evidence="2">(northern house mosquito) hypothetical protein</fullName>
    </submittedName>
</protein>
<feature type="region of interest" description="Disordered" evidence="1">
    <location>
        <begin position="97"/>
        <end position="116"/>
    </location>
</feature>
<evidence type="ECO:0000256" key="1">
    <source>
        <dbReference type="SAM" id="MobiDB-lite"/>
    </source>
</evidence>
<organism evidence="2">
    <name type="scientific">Culex pipiens</name>
    <name type="common">House mosquito</name>
    <dbReference type="NCBI Taxonomy" id="7175"/>
    <lineage>
        <taxon>Eukaryota</taxon>
        <taxon>Metazoa</taxon>
        <taxon>Ecdysozoa</taxon>
        <taxon>Arthropoda</taxon>
        <taxon>Hexapoda</taxon>
        <taxon>Insecta</taxon>
        <taxon>Pterygota</taxon>
        <taxon>Neoptera</taxon>
        <taxon>Endopterygota</taxon>
        <taxon>Diptera</taxon>
        <taxon>Nematocera</taxon>
        <taxon>Culicoidea</taxon>
        <taxon>Culicidae</taxon>
        <taxon>Culicinae</taxon>
        <taxon>Culicini</taxon>
        <taxon>Culex</taxon>
        <taxon>Culex</taxon>
    </lineage>
</organism>
<dbReference type="EMBL" id="HBUE01280133">
    <property type="protein sequence ID" value="CAG6568515.1"/>
    <property type="molecule type" value="Transcribed_RNA"/>
</dbReference>
<proteinExistence type="predicted"/>
<dbReference type="EMBL" id="HBUE01057637">
    <property type="protein sequence ID" value="CAG6467166.1"/>
    <property type="molecule type" value="Transcribed_RNA"/>
</dbReference>
<name>A0A8D8JD93_CULPI</name>
<feature type="compositionally biased region" description="Low complexity" evidence="1">
    <location>
        <begin position="27"/>
        <end position="40"/>
    </location>
</feature>
<feature type="region of interest" description="Disordered" evidence="1">
    <location>
        <begin position="8"/>
        <end position="40"/>
    </location>
</feature>
<dbReference type="AlphaFoldDB" id="A0A8D8JD93"/>
<sequence length="116" mass="12340">MALRVAAAARRRTTSVGRLTSASSAGRCTPRTSSSTTTVTRSVCARTPAFTAPRSSVRRTLAWTCSIRTVCGGNRNRPPSERSPLAAVRNGCGALTTGRASSRVSRLRTGRRFRAT</sequence>
<accession>A0A8D8JD93</accession>
<evidence type="ECO:0000313" key="2">
    <source>
        <dbReference type="EMBL" id="CAG6568518.1"/>
    </source>
</evidence>